<evidence type="ECO:0000313" key="2">
    <source>
        <dbReference type="EMBL" id="KAL1407785.1"/>
    </source>
</evidence>
<gene>
    <name evidence="2" type="ORF">Q8F55_007220</name>
</gene>
<dbReference type="EMBL" id="JBBXJM010000005">
    <property type="protein sequence ID" value="KAL1407785.1"/>
    <property type="molecule type" value="Genomic_DNA"/>
</dbReference>
<sequence length="174" mass="18887">MPPNPTPMPTLPRLMSKLGQLSPRRSGAPGEKRRAGASSEPEVPLPSAPHTPSKKRRVDGGGTPFPETSPRPFPPPPDPLAPTTPSPRPSRASIPQSHRIRYLESKVAALGAELEQERTAHHATRAQVDHAFNCVIAIHEMISTLNTRLERLERERAASSRGRRSDDRGSGEAA</sequence>
<dbReference type="Proteomes" id="UP001565368">
    <property type="component" value="Unassembled WGS sequence"/>
</dbReference>
<feature type="region of interest" description="Disordered" evidence="1">
    <location>
        <begin position="1"/>
        <end position="100"/>
    </location>
</feature>
<evidence type="ECO:0000313" key="3">
    <source>
        <dbReference type="Proteomes" id="UP001565368"/>
    </source>
</evidence>
<reference evidence="2 3" key="1">
    <citation type="submission" date="2023-08" db="EMBL/GenBank/DDBJ databases">
        <title>Annotated Genome Sequence of Vanrija albida AlHP1.</title>
        <authorList>
            <person name="Herzog R."/>
        </authorList>
    </citation>
    <scope>NUCLEOTIDE SEQUENCE [LARGE SCALE GENOMIC DNA]</scope>
    <source>
        <strain evidence="2 3">AlHP1</strain>
    </source>
</reference>
<dbReference type="GeneID" id="95988263"/>
<name>A0ABR3PZB6_9TREE</name>
<keyword evidence="3" id="KW-1185">Reference proteome</keyword>
<protein>
    <submittedName>
        <fullName evidence="2">Uncharacterized protein</fullName>
    </submittedName>
</protein>
<proteinExistence type="predicted"/>
<organism evidence="2 3">
    <name type="scientific">Vanrija albida</name>
    <dbReference type="NCBI Taxonomy" id="181172"/>
    <lineage>
        <taxon>Eukaryota</taxon>
        <taxon>Fungi</taxon>
        <taxon>Dikarya</taxon>
        <taxon>Basidiomycota</taxon>
        <taxon>Agaricomycotina</taxon>
        <taxon>Tremellomycetes</taxon>
        <taxon>Trichosporonales</taxon>
        <taxon>Trichosporonaceae</taxon>
        <taxon>Vanrija</taxon>
    </lineage>
</organism>
<dbReference type="RefSeq" id="XP_069207729.1">
    <property type="nucleotide sequence ID" value="XM_069355658.1"/>
</dbReference>
<feature type="region of interest" description="Disordered" evidence="1">
    <location>
        <begin position="154"/>
        <end position="174"/>
    </location>
</feature>
<accession>A0ABR3PZB6</accession>
<comment type="caution">
    <text evidence="2">The sequence shown here is derived from an EMBL/GenBank/DDBJ whole genome shotgun (WGS) entry which is preliminary data.</text>
</comment>
<feature type="compositionally biased region" description="Pro residues" evidence="1">
    <location>
        <begin position="1"/>
        <end position="10"/>
    </location>
</feature>
<feature type="compositionally biased region" description="Pro residues" evidence="1">
    <location>
        <begin position="67"/>
        <end position="88"/>
    </location>
</feature>
<evidence type="ECO:0000256" key="1">
    <source>
        <dbReference type="SAM" id="MobiDB-lite"/>
    </source>
</evidence>